<sequence length="84" mass="9062">METNGCGRGEAECVCMILGEVKCGAGPFSTLSLHASSGWRYHLVENKPCFCGLEVCQPTRTGHDVGGYMNLIARFDLDKIGLLP</sequence>
<comment type="caution">
    <text evidence="1">The sequence shown here is derived from an EMBL/GenBank/DDBJ whole genome shotgun (WGS) entry which is preliminary data.</text>
</comment>
<dbReference type="Proteomes" id="UP001472677">
    <property type="component" value="Unassembled WGS sequence"/>
</dbReference>
<gene>
    <name evidence="1" type="ORF">V6N12_051125</name>
</gene>
<evidence type="ECO:0000313" key="1">
    <source>
        <dbReference type="EMBL" id="KAK8601287.1"/>
    </source>
</evidence>
<organism evidence="1 2">
    <name type="scientific">Hibiscus sabdariffa</name>
    <name type="common">roselle</name>
    <dbReference type="NCBI Taxonomy" id="183260"/>
    <lineage>
        <taxon>Eukaryota</taxon>
        <taxon>Viridiplantae</taxon>
        <taxon>Streptophyta</taxon>
        <taxon>Embryophyta</taxon>
        <taxon>Tracheophyta</taxon>
        <taxon>Spermatophyta</taxon>
        <taxon>Magnoliopsida</taxon>
        <taxon>eudicotyledons</taxon>
        <taxon>Gunneridae</taxon>
        <taxon>Pentapetalae</taxon>
        <taxon>rosids</taxon>
        <taxon>malvids</taxon>
        <taxon>Malvales</taxon>
        <taxon>Malvaceae</taxon>
        <taxon>Malvoideae</taxon>
        <taxon>Hibiscus</taxon>
    </lineage>
</organism>
<name>A0ABR2GEH2_9ROSI</name>
<evidence type="ECO:0000313" key="2">
    <source>
        <dbReference type="Proteomes" id="UP001472677"/>
    </source>
</evidence>
<accession>A0ABR2GEH2</accession>
<proteinExistence type="predicted"/>
<keyword evidence="2" id="KW-1185">Reference proteome</keyword>
<reference evidence="1 2" key="1">
    <citation type="journal article" date="2024" name="G3 (Bethesda)">
        <title>Genome assembly of Hibiscus sabdariffa L. provides insights into metabolisms of medicinal natural products.</title>
        <authorList>
            <person name="Kim T."/>
        </authorList>
    </citation>
    <scope>NUCLEOTIDE SEQUENCE [LARGE SCALE GENOMIC DNA]</scope>
    <source>
        <strain evidence="1">TK-2024</strain>
        <tissue evidence="1">Old leaves</tissue>
    </source>
</reference>
<protein>
    <submittedName>
        <fullName evidence="1">Uncharacterized protein</fullName>
    </submittedName>
</protein>
<dbReference type="EMBL" id="JBBPBM010000001">
    <property type="protein sequence ID" value="KAK8601287.1"/>
    <property type="molecule type" value="Genomic_DNA"/>
</dbReference>